<evidence type="ECO:0000256" key="2">
    <source>
        <dbReference type="ARBA" id="ARBA00022723"/>
    </source>
</evidence>
<keyword evidence="4 6" id="KW-0408">Iron</keyword>
<dbReference type="AlphaFoldDB" id="A0A0A8HDZ4"/>
<evidence type="ECO:0000313" key="8">
    <source>
        <dbReference type="EMBL" id="AJC91129.1"/>
    </source>
</evidence>
<dbReference type="SUPFAM" id="SSF46548">
    <property type="entry name" value="alpha-helical ferredoxin"/>
    <property type="match status" value="1"/>
</dbReference>
<keyword evidence="1 6" id="KW-0004">4Fe-4S</keyword>
<dbReference type="Gene3D" id="1.10.1060.10">
    <property type="entry name" value="Alpha-helical ferredoxin"/>
    <property type="match status" value="1"/>
</dbReference>
<keyword evidence="6" id="KW-0813">Transport</keyword>
<dbReference type="InterPro" id="IPR004017">
    <property type="entry name" value="Cys_rich_dom"/>
</dbReference>
<dbReference type="EMBL" id="CP007772">
    <property type="protein sequence ID" value="AJC91129.1"/>
    <property type="molecule type" value="Genomic_DNA"/>
</dbReference>
<evidence type="ECO:0000256" key="5">
    <source>
        <dbReference type="ARBA" id="ARBA00023014"/>
    </source>
</evidence>
<accession>A0A0A8HDZ4</accession>
<dbReference type="Proteomes" id="UP000031135">
    <property type="component" value="Chromosome"/>
</dbReference>
<evidence type="ECO:0000259" key="7">
    <source>
        <dbReference type="PROSITE" id="PS51379"/>
    </source>
</evidence>
<keyword evidence="5 6" id="KW-0411">Iron-sulfur</keyword>
<comment type="catalytic activity">
    <reaction evidence="6">
        <text>glycolate + A = glyoxylate + AH2</text>
        <dbReference type="Rhea" id="RHEA:21264"/>
        <dbReference type="ChEBI" id="CHEBI:13193"/>
        <dbReference type="ChEBI" id="CHEBI:17499"/>
        <dbReference type="ChEBI" id="CHEBI:29805"/>
        <dbReference type="ChEBI" id="CHEBI:36655"/>
        <dbReference type="EC" id="1.1.99.14"/>
    </reaction>
</comment>
<dbReference type="Pfam" id="PF13183">
    <property type="entry name" value="Fer4_8"/>
    <property type="match status" value="1"/>
</dbReference>
<dbReference type="EC" id="1.1.99.14" evidence="6"/>
<keyword evidence="6" id="KW-0249">Electron transport</keyword>
<dbReference type="RefSeq" id="WP_039664316.1">
    <property type="nucleotide sequence ID" value="NZ_CP007772.1"/>
</dbReference>
<dbReference type="PROSITE" id="PS00198">
    <property type="entry name" value="4FE4S_FER_1"/>
    <property type="match status" value="1"/>
</dbReference>
<dbReference type="PANTHER" id="PTHR32479:SF20">
    <property type="entry name" value="GLYCOLATE OXIDASE IRON-SULFUR SUBUNIT"/>
    <property type="match status" value="1"/>
</dbReference>
<dbReference type="GO" id="GO:0019154">
    <property type="term" value="F:glycolate dehydrogenase activity"/>
    <property type="evidence" value="ECO:0007669"/>
    <property type="project" value="UniProtKB-EC"/>
</dbReference>
<dbReference type="InterPro" id="IPR017896">
    <property type="entry name" value="4Fe4S_Fe-S-bd"/>
</dbReference>
<evidence type="ECO:0000256" key="1">
    <source>
        <dbReference type="ARBA" id="ARBA00022485"/>
    </source>
</evidence>
<dbReference type="InterPro" id="IPR009051">
    <property type="entry name" value="Helical_ferredxn"/>
</dbReference>
<reference evidence="8 9" key="1">
    <citation type="journal article" date="2014" name="Genome Biol. Evol.">
        <title>Comparative Genomics of the Campylobacter lari Group.</title>
        <authorList>
            <person name="Miller W.G."/>
            <person name="Yee E."/>
            <person name="Chapman M.H."/>
            <person name="Smith T.P."/>
            <person name="Bono J.L."/>
            <person name="Huynh S."/>
            <person name="Parker C.T."/>
            <person name="Vandamme P."/>
            <person name="Luong K."/>
            <person name="Korlach J."/>
        </authorList>
    </citation>
    <scope>NUCLEOTIDE SEQUENCE [LARGE SCALE GENOMIC DNA]</scope>
    <source>
        <strain evidence="8 9">LMG 24374</strain>
    </source>
</reference>
<comment type="function">
    <text evidence="6">Component of a complex that catalyzes the oxidation of glycolate to glyoxylate.</text>
</comment>
<keyword evidence="2 6" id="KW-0479">Metal-binding</keyword>
<dbReference type="GO" id="GO:0051539">
    <property type="term" value="F:4 iron, 4 sulfur cluster binding"/>
    <property type="evidence" value="ECO:0007669"/>
    <property type="project" value="UniProtKB-UniRule"/>
</dbReference>
<dbReference type="InterPro" id="IPR017900">
    <property type="entry name" value="4Fe4S_Fe_S_CS"/>
</dbReference>
<organism evidence="8 9">
    <name type="scientific">Campylobacter subantarcticus LMG 24374</name>
    <dbReference type="NCBI Taxonomy" id="1388751"/>
    <lineage>
        <taxon>Bacteria</taxon>
        <taxon>Pseudomonadati</taxon>
        <taxon>Campylobacterota</taxon>
        <taxon>Epsilonproteobacteria</taxon>
        <taxon>Campylobacterales</taxon>
        <taxon>Campylobacteraceae</taxon>
        <taxon>Campylobacter</taxon>
    </lineage>
</organism>
<dbReference type="HOGENOM" id="CLU_023081_0_1_7"/>
<dbReference type="PANTHER" id="PTHR32479">
    <property type="entry name" value="GLYCOLATE OXIDASE IRON-SULFUR SUBUNIT"/>
    <property type="match status" value="1"/>
</dbReference>
<dbReference type="GO" id="GO:0046872">
    <property type="term" value="F:metal ion binding"/>
    <property type="evidence" value="ECO:0007669"/>
    <property type="project" value="UniProtKB-UniRule"/>
</dbReference>
<comment type="catalytic activity">
    <reaction evidence="6">
        <text>(R)-lactate + A = pyruvate + AH2</text>
        <dbReference type="Rhea" id="RHEA:15089"/>
        <dbReference type="ChEBI" id="CHEBI:13193"/>
        <dbReference type="ChEBI" id="CHEBI:15361"/>
        <dbReference type="ChEBI" id="CHEBI:16004"/>
        <dbReference type="ChEBI" id="CHEBI:17499"/>
    </reaction>
</comment>
<keyword evidence="3" id="KW-0677">Repeat</keyword>
<dbReference type="InterPro" id="IPR012257">
    <property type="entry name" value="Glc_ox_4Fe-4S"/>
</dbReference>
<dbReference type="PROSITE" id="PS51379">
    <property type="entry name" value="4FE4S_FER_2"/>
    <property type="match status" value="1"/>
</dbReference>
<evidence type="ECO:0000256" key="3">
    <source>
        <dbReference type="ARBA" id="ARBA00022737"/>
    </source>
</evidence>
<dbReference type="OrthoDB" id="9770306at2"/>
<evidence type="ECO:0000256" key="4">
    <source>
        <dbReference type="ARBA" id="ARBA00023004"/>
    </source>
</evidence>
<protein>
    <recommendedName>
        <fullName evidence="6">Glycolate oxidase iron-sulfur subunit</fullName>
        <ecNumber evidence="6">1.1.99.14</ecNumber>
    </recommendedName>
</protein>
<dbReference type="Pfam" id="PF02754">
    <property type="entry name" value="CCG"/>
    <property type="match status" value="2"/>
</dbReference>
<dbReference type="PIRSF" id="PIRSF000139">
    <property type="entry name" value="Glc_ox_4Fe-4S"/>
    <property type="match status" value="1"/>
</dbReference>
<name>A0A0A8HDZ4_9BACT</name>
<comment type="cofactor">
    <cofactor evidence="6">
        <name>[4Fe-4S] cluster</name>
        <dbReference type="ChEBI" id="CHEBI:49883"/>
    </cofactor>
    <text evidence="6">Binds 2 [4Fe-4S] clusters.</text>
</comment>
<dbReference type="KEGG" id="csm:CSUB8521_1298"/>
<gene>
    <name evidence="8" type="ORF">CSUB8521_1298</name>
</gene>
<evidence type="ECO:0000256" key="6">
    <source>
        <dbReference type="PIRNR" id="PIRNR000139"/>
    </source>
</evidence>
<evidence type="ECO:0000313" key="9">
    <source>
        <dbReference type="Proteomes" id="UP000031135"/>
    </source>
</evidence>
<proteinExistence type="predicted"/>
<feature type="domain" description="4Fe-4S ferredoxin-type" evidence="7">
    <location>
        <begin position="1"/>
        <end position="31"/>
    </location>
</feature>
<sequence>MLNVDEITNACVKCGKCIPTCTIHEINRDESTSPRGFLDLISAYKNQELELDRDLKTIFESCFLCTNCVEACPSHLRVDSAIEKTRYDIAQKFGIAWYKKLAFFFLRYRQVLNILARLGYVFQSCAFSTKNNNQGMKAKLNLPLIKKGRLLPSLSKKSFLSSNPDFINNQGEKSIGIFIGCLSNYSYTSTGFALLEICKHLKINVDLLKEQSCCGAPHYFTGDFKSVEHLAKKNIVYFEEKLKTLDYIIIPEATCSAMINIDYEHFFHMQGDQEWTIRAKNISHKILLATKYLYEHTNLEQLLKTKNKANISISYHDPCHAKKMQGIYKEPRNLLKQNYHFKELIASNECCGFGGVSMQTDHYEKALKVGMKKAHNIQKTDVQIISAECSACRMQISNALEHEKVSTKFSHPLELIAKILQD</sequence>